<name>A0AAV3Q1B7_LITER</name>
<evidence type="ECO:0000313" key="2">
    <source>
        <dbReference type="Proteomes" id="UP001454036"/>
    </source>
</evidence>
<dbReference type="Proteomes" id="UP001454036">
    <property type="component" value="Unassembled WGS sequence"/>
</dbReference>
<dbReference type="AlphaFoldDB" id="A0AAV3Q1B7"/>
<organism evidence="1 2">
    <name type="scientific">Lithospermum erythrorhizon</name>
    <name type="common">Purple gromwell</name>
    <name type="synonym">Lithospermum officinale var. erythrorhizon</name>
    <dbReference type="NCBI Taxonomy" id="34254"/>
    <lineage>
        <taxon>Eukaryota</taxon>
        <taxon>Viridiplantae</taxon>
        <taxon>Streptophyta</taxon>
        <taxon>Embryophyta</taxon>
        <taxon>Tracheophyta</taxon>
        <taxon>Spermatophyta</taxon>
        <taxon>Magnoliopsida</taxon>
        <taxon>eudicotyledons</taxon>
        <taxon>Gunneridae</taxon>
        <taxon>Pentapetalae</taxon>
        <taxon>asterids</taxon>
        <taxon>lamiids</taxon>
        <taxon>Boraginales</taxon>
        <taxon>Boraginaceae</taxon>
        <taxon>Boraginoideae</taxon>
        <taxon>Lithospermeae</taxon>
        <taxon>Lithospermum</taxon>
    </lineage>
</organism>
<proteinExistence type="predicted"/>
<protein>
    <submittedName>
        <fullName evidence="1">Uncharacterized protein</fullName>
    </submittedName>
</protein>
<sequence>MKHQATSPSHIHMLQNDMINLLLIHLTLEMENAELCYIMQGLSLSKEKTGLRRNFKRGWVLKAYTVMCGRTGDHHRTTSLRKIHHLGQHGLW</sequence>
<comment type="caution">
    <text evidence="1">The sequence shown here is derived from an EMBL/GenBank/DDBJ whole genome shotgun (WGS) entry which is preliminary data.</text>
</comment>
<gene>
    <name evidence="1" type="ORF">LIER_43420</name>
</gene>
<accession>A0AAV3Q1B7</accession>
<dbReference type="EMBL" id="BAABME010035051">
    <property type="protein sequence ID" value="GAA0157879.1"/>
    <property type="molecule type" value="Genomic_DNA"/>
</dbReference>
<reference evidence="1 2" key="1">
    <citation type="submission" date="2024-01" db="EMBL/GenBank/DDBJ databases">
        <title>The complete chloroplast genome sequence of Lithospermum erythrorhizon: insights into the phylogenetic relationship among Boraginaceae species and the maternal lineages of purple gromwells.</title>
        <authorList>
            <person name="Okada T."/>
            <person name="Watanabe K."/>
        </authorList>
    </citation>
    <scope>NUCLEOTIDE SEQUENCE [LARGE SCALE GENOMIC DNA]</scope>
</reference>
<keyword evidence="2" id="KW-1185">Reference proteome</keyword>
<evidence type="ECO:0000313" key="1">
    <source>
        <dbReference type="EMBL" id="GAA0157879.1"/>
    </source>
</evidence>